<evidence type="ECO:0000313" key="1">
    <source>
        <dbReference type="EMBL" id="KMY28300.1"/>
    </source>
</evidence>
<evidence type="ECO:0000313" key="2">
    <source>
        <dbReference type="Proteomes" id="UP000037326"/>
    </source>
</evidence>
<dbReference type="EMBL" id="LFXJ01000013">
    <property type="protein sequence ID" value="KMY28300.1"/>
    <property type="molecule type" value="Genomic_DNA"/>
</dbReference>
<dbReference type="PATRIC" id="fig|582475.4.peg.4774"/>
<accession>A0A0K9F175</accession>
<sequence>MYSGNQASYHNLSENMKQKLEELKTSIVNDLTTGGSDKALSAESGKELKSLVDEKANGKDLESLQTEVTEHLVDNISHTEWIETVGGTANALTATIAGITSYKNGLGVSFPVKSNSTAAMTLNINGLGAIPIKKANGTPFSNGITNGVYTVRYRDGAFILQGESEVEIGRQIIVPGTTNKAVSAGLHDGTGYVEGSPNLIASNIKVGINMFGVVGTLKDVSSNNLVFSEHSIRPSDRNPNPQVITQ</sequence>
<organism evidence="1 2">
    <name type="scientific">Lysinibacillus xylanilyticus</name>
    <dbReference type="NCBI Taxonomy" id="582475"/>
    <lineage>
        <taxon>Bacteria</taxon>
        <taxon>Bacillati</taxon>
        <taxon>Bacillota</taxon>
        <taxon>Bacilli</taxon>
        <taxon>Bacillales</taxon>
        <taxon>Bacillaceae</taxon>
        <taxon>Lysinibacillus</taxon>
    </lineage>
</organism>
<dbReference type="AlphaFoldDB" id="A0A0K9F175"/>
<comment type="caution">
    <text evidence="1">The sequence shown here is derived from an EMBL/GenBank/DDBJ whole genome shotgun (WGS) entry which is preliminary data.</text>
</comment>
<proteinExistence type="predicted"/>
<protein>
    <submittedName>
        <fullName evidence="1">Uncharacterized protein</fullName>
    </submittedName>
</protein>
<dbReference type="Proteomes" id="UP000037326">
    <property type="component" value="Unassembled WGS sequence"/>
</dbReference>
<gene>
    <name evidence="1" type="ORF">ACZ11_24035</name>
</gene>
<name>A0A0K9F175_9BACI</name>
<dbReference type="GeneID" id="96601683"/>
<reference evidence="2" key="1">
    <citation type="submission" date="2015-07" db="EMBL/GenBank/DDBJ databases">
        <authorList>
            <consortium name="Consortium for Microbial Forensics and Genomics (microFORGE)"/>
            <person name="Knight B.M."/>
            <person name="Roberts D.P."/>
            <person name="Lin D."/>
            <person name="Hari K."/>
            <person name="Fletcher J."/>
            <person name="Melcher U."/>
            <person name="Blagden T."/>
            <person name="Winegar R.A."/>
        </authorList>
    </citation>
    <scope>NUCLEOTIDE SEQUENCE [LARGE SCALE GENOMIC DNA]</scope>
    <source>
        <strain evidence="2">DSM 23493</strain>
    </source>
</reference>
<dbReference type="RefSeq" id="WP_049669058.1">
    <property type="nucleotide sequence ID" value="NZ_LFXJ01000013.1"/>
</dbReference>